<dbReference type="EMBL" id="AP023356">
    <property type="protein sequence ID" value="BCJ39512.1"/>
    <property type="molecule type" value="Genomic_DNA"/>
</dbReference>
<evidence type="ECO:0000259" key="5">
    <source>
        <dbReference type="PROSITE" id="PS51635"/>
    </source>
</evidence>
<evidence type="ECO:0000313" key="7">
    <source>
        <dbReference type="Proteomes" id="UP000676967"/>
    </source>
</evidence>
<feature type="domain" description="PNPLA" evidence="5">
    <location>
        <begin position="1"/>
        <end position="189"/>
    </location>
</feature>
<dbReference type="InterPro" id="IPR050301">
    <property type="entry name" value="NTE"/>
</dbReference>
<evidence type="ECO:0000256" key="4">
    <source>
        <dbReference type="PROSITE-ProRule" id="PRU01161"/>
    </source>
</evidence>
<evidence type="ECO:0000256" key="1">
    <source>
        <dbReference type="ARBA" id="ARBA00022801"/>
    </source>
</evidence>
<accession>A0ABM7LJT2</accession>
<evidence type="ECO:0000256" key="2">
    <source>
        <dbReference type="ARBA" id="ARBA00022963"/>
    </source>
</evidence>
<feature type="active site" description="Nucleophile" evidence="4">
    <location>
        <position position="31"/>
    </location>
</feature>
<dbReference type="PROSITE" id="PS51635">
    <property type="entry name" value="PNPLA"/>
    <property type="match status" value="1"/>
</dbReference>
<proteinExistence type="predicted"/>
<comment type="caution">
    <text evidence="4">Lacks conserved residue(s) required for the propagation of feature annotation.</text>
</comment>
<dbReference type="Proteomes" id="UP000676967">
    <property type="component" value="Chromosome"/>
</dbReference>
<keyword evidence="7" id="KW-1185">Reference proteome</keyword>
<dbReference type="InterPro" id="IPR016035">
    <property type="entry name" value="Acyl_Trfase/lysoPLipase"/>
</dbReference>
<keyword evidence="1 4" id="KW-0378">Hydrolase</keyword>
<name>A0ABM7LJT2_9ACTN</name>
<gene>
    <name evidence="6" type="ORF">Aiant_01690</name>
</gene>
<dbReference type="PANTHER" id="PTHR14226:SF57">
    <property type="entry name" value="BLR7027 PROTEIN"/>
    <property type="match status" value="1"/>
</dbReference>
<dbReference type="Pfam" id="PF01734">
    <property type="entry name" value="Patatin"/>
    <property type="match status" value="1"/>
</dbReference>
<sequence length="266" mass="27274">MTGIAWHLGLLCGLQRAGISLTGADTIIGTSAGSVVGTLVAADIDLEAAVALQEVEAAPVRPGGRSEGSGSRWLAALSVLLDPSVPAQQARAQVGAMALAAATPEEERFLAQIEAILPVRDWPDRDLRITVVDTADGRDAVLDAKSGVPLLQAVAASCAVPGLMPPITIDGRRYMDGGVRVGAGADLAAGAERVVVIAPLAMLSRDRIVTELSSTGAAKTLLIEPDEASIEAFGTNFMDPARRGPSVRAGLAQAEVIAASVRSVWS</sequence>
<organism evidence="6 7">
    <name type="scientific">Actinoplanes ianthinogenes</name>
    <dbReference type="NCBI Taxonomy" id="122358"/>
    <lineage>
        <taxon>Bacteria</taxon>
        <taxon>Bacillati</taxon>
        <taxon>Actinomycetota</taxon>
        <taxon>Actinomycetes</taxon>
        <taxon>Micromonosporales</taxon>
        <taxon>Micromonosporaceae</taxon>
        <taxon>Actinoplanes</taxon>
    </lineage>
</organism>
<protein>
    <submittedName>
        <fullName evidence="6">Patatin</fullName>
    </submittedName>
</protein>
<feature type="active site" description="Proton acceptor" evidence="4">
    <location>
        <position position="176"/>
    </location>
</feature>
<feature type="short sequence motif" description="GXSXG" evidence="4">
    <location>
        <begin position="29"/>
        <end position="33"/>
    </location>
</feature>
<keyword evidence="2 4" id="KW-0442">Lipid degradation</keyword>
<reference evidence="6 7" key="1">
    <citation type="submission" date="2020-08" db="EMBL/GenBank/DDBJ databases">
        <title>Whole genome shotgun sequence of Actinoplanes ianthinogenes NBRC 13996.</title>
        <authorList>
            <person name="Komaki H."/>
            <person name="Tamura T."/>
        </authorList>
    </citation>
    <scope>NUCLEOTIDE SEQUENCE [LARGE SCALE GENOMIC DNA]</scope>
    <source>
        <strain evidence="6 7">NBRC 13996</strain>
    </source>
</reference>
<keyword evidence="3 4" id="KW-0443">Lipid metabolism</keyword>
<feature type="short sequence motif" description="DGA/G" evidence="4">
    <location>
        <begin position="176"/>
        <end position="178"/>
    </location>
</feature>
<dbReference type="PANTHER" id="PTHR14226">
    <property type="entry name" value="NEUROPATHY TARGET ESTERASE/SWISS CHEESE D.MELANOGASTER"/>
    <property type="match status" value="1"/>
</dbReference>
<evidence type="ECO:0000313" key="6">
    <source>
        <dbReference type="EMBL" id="BCJ39512.1"/>
    </source>
</evidence>
<dbReference type="Gene3D" id="3.40.1090.10">
    <property type="entry name" value="Cytosolic phospholipase A2 catalytic domain"/>
    <property type="match status" value="2"/>
</dbReference>
<evidence type="ECO:0000256" key="3">
    <source>
        <dbReference type="ARBA" id="ARBA00023098"/>
    </source>
</evidence>
<dbReference type="InterPro" id="IPR002641">
    <property type="entry name" value="PNPLA_dom"/>
</dbReference>
<dbReference type="SUPFAM" id="SSF52151">
    <property type="entry name" value="FabD/lysophospholipase-like"/>
    <property type="match status" value="1"/>
</dbReference>